<evidence type="ECO:0000313" key="11">
    <source>
        <dbReference type="Proteomes" id="UP001595962"/>
    </source>
</evidence>
<comment type="catalytic activity">
    <reaction evidence="1 9">
        <text>S-adenosyl-L-methionine + a thiopurine = S-adenosyl-L-homocysteine + a thiopurine S-methylether.</text>
        <dbReference type="EC" id="2.1.1.67"/>
    </reaction>
</comment>
<reference evidence="11" key="1">
    <citation type="journal article" date="2019" name="Int. J. Syst. Evol. Microbiol.">
        <title>The Global Catalogue of Microorganisms (GCM) 10K type strain sequencing project: providing services to taxonomists for standard genome sequencing and annotation.</title>
        <authorList>
            <consortium name="The Broad Institute Genomics Platform"/>
            <consortium name="The Broad Institute Genome Sequencing Center for Infectious Disease"/>
            <person name="Wu L."/>
            <person name="Ma J."/>
        </authorList>
    </citation>
    <scope>NUCLEOTIDE SEQUENCE [LARGE SCALE GENOMIC DNA]</scope>
    <source>
        <strain evidence="11">DT28</strain>
    </source>
</reference>
<comment type="caution">
    <text evidence="10">The sequence shown here is derived from an EMBL/GenBank/DDBJ whole genome shotgun (WGS) entry which is preliminary data.</text>
</comment>
<dbReference type="GO" id="GO:0032259">
    <property type="term" value="P:methylation"/>
    <property type="evidence" value="ECO:0007669"/>
    <property type="project" value="UniProtKB-KW"/>
</dbReference>
<dbReference type="SUPFAM" id="SSF53335">
    <property type="entry name" value="S-adenosyl-L-methionine-dependent methyltransferases"/>
    <property type="match status" value="1"/>
</dbReference>
<dbReference type="PANTHER" id="PTHR10259:SF11">
    <property type="entry name" value="THIOPURINE S-METHYLTRANSFERASE"/>
    <property type="match status" value="1"/>
</dbReference>
<keyword evidence="5 9" id="KW-0963">Cytoplasm</keyword>
<dbReference type="EC" id="2.1.1.67" evidence="4 9"/>
<evidence type="ECO:0000256" key="2">
    <source>
        <dbReference type="ARBA" id="ARBA00004496"/>
    </source>
</evidence>
<keyword evidence="7 9" id="KW-0808">Transferase</keyword>
<evidence type="ECO:0000256" key="3">
    <source>
        <dbReference type="ARBA" id="ARBA00008145"/>
    </source>
</evidence>
<dbReference type="NCBIfam" id="NF009732">
    <property type="entry name" value="PRK13255.1"/>
    <property type="match status" value="1"/>
</dbReference>
<protein>
    <recommendedName>
        <fullName evidence="4 9">Thiopurine S-methyltransferase</fullName>
        <ecNumber evidence="4 9">2.1.1.67</ecNumber>
    </recommendedName>
    <alternativeName>
        <fullName evidence="9">Thiopurine methyltransferase</fullName>
    </alternativeName>
</protein>
<keyword evidence="6 9" id="KW-0489">Methyltransferase</keyword>
<evidence type="ECO:0000256" key="1">
    <source>
        <dbReference type="ARBA" id="ARBA00000903"/>
    </source>
</evidence>
<evidence type="ECO:0000256" key="7">
    <source>
        <dbReference type="ARBA" id="ARBA00022679"/>
    </source>
</evidence>
<keyword evidence="11" id="KW-1185">Reference proteome</keyword>
<feature type="binding site" evidence="9">
    <location>
        <position position="10"/>
    </location>
    <ligand>
        <name>S-adenosyl-L-methionine</name>
        <dbReference type="ChEBI" id="CHEBI:59789"/>
    </ligand>
</feature>
<evidence type="ECO:0000256" key="8">
    <source>
        <dbReference type="ARBA" id="ARBA00022691"/>
    </source>
</evidence>
<feature type="binding site" evidence="9">
    <location>
        <position position="122"/>
    </location>
    <ligand>
        <name>S-adenosyl-L-methionine</name>
        <dbReference type="ChEBI" id="CHEBI:59789"/>
    </ligand>
</feature>
<dbReference type="EMBL" id="JBHSGB010000017">
    <property type="protein sequence ID" value="MFC4656720.1"/>
    <property type="molecule type" value="Genomic_DNA"/>
</dbReference>
<organism evidence="10 11">
    <name type="scientific">Rheinheimera marina</name>
    <dbReference type="NCBI Taxonomy" id="1774958"/>
    <lineage>
        <taxon>Bacteria</taxon>
        <taxon>Pseudomonadati</taxon>
        <taxon>Pseudomonadota</taxon>
        <taxon>Gammaproteobacteria</taxon>
        <taxon>Chromatiales</taxon>
        <taxon>Chromatiaceae</taxon>
        <taxon>Rheinheimera</taxon>
    </lineage>
</organism>
<dbReference type="Proteomes" id="UP001595962">
    <property type="component" value="Unassembled WGS sequence"/>
</dbReference>
<sequence>MQAEFWQQCWQQQRIGFHQTEVHPLLPVLTQQLQLSSSVSTFVPLCGKSLDMLWWRQFGSVVGAELSELACQQFFLEAGFAASCQSQGAHQLYSAEQISLWQGDYFALESSQLGPVGLIYDRAALIALPDAMRTLYVEKLKQLCPAASLLLLTLDYPAAEMQGPPFAIPDHDVHALFRFAQSVELLAVRDLTGRPFAQRQFKVSRLIERAYLIRW</sequence>
<dbReference type="Gene3D" id="3.40.50.150">
    <property type="entry name" value="Vaccinia Virus protein VP39"/>
    <property type="match status" value="1"/>
</dbReference>
<dbReference type="InterPro" id="IPR008854">
    <property type="entry name" value="TPMT"/>
</dbReference>
<evidence type="ECO:0000313" key="10">
    <source>
        <dbReference type="EMBL" id="MFC4656720.1"/>
    </source>
</evidence>
<accession>A0ABV9JR86</accession>
<proteinExistence type="inferred from homology"/>
<evidence type="ECO:0000256" key="5">
    <source>
        <dbReference type="ARBA" id="ARBA00022490"/>
    </source>
</evidence>
<dbReference type="InterPro" id="IPR022474">
    <property type="entry name" value="Thiopur_S-MeTfrase_Se/Te_detox"/>
</dbReference>
<dbReference type="PANTHER" id="PTHR10259">
    <property type="entry name" value="THIOPURINE S-METHYLTRANSFERASE"/>
    <property type="match status" value="1"/>
</dbReference>
<gene>
    <name evidence="9" type="primary">tpm</name>
    <name evidence="10" type="ORF">ACFO3I_17000</name>
</gene>
<dbReference type="PROSITE" id="PS51585">
    <property type="entry name" value="SAM_MT_TPMT"/>
    <property type="match status" value="1"/>
</dbReference>
<dbReference type="Pfam" id="PF05724">
    <property type="entry name" value="TPMT"/>
    <property type="match status" value="1"/>
</dbReference>
<dbReference type="InterPro" id="IPR029063">
    <property type="entry name" value="SAM-dependent_MTases_sf"/>
</dbReference>
<name>A0ABV9JR86_9GAMM</name>
<dbReference type="GO" id="GO:0008119">
    <property type="term" value="F:thiopurine S-methyltransferase activity"/>
    <property type="evidence" value="ECO:0007669"/>
    <property type="project" value="UniProtKB-EC"/>
</dbReference>
<dbReference type="InterPro" id="IPR025835">
    <property type="entry name" value="Thiopurine_S-MeTrfase"/>
</dbReference>
<dbReference type="PIRSF" id="PIRSF023956">
    <property type="entry name" value="Thiopurine_S-methyltransferase"/>
    <property type="match status" value="1"/>
</dbReference>
<feature type="binding site" evidence="9">
    <location>
        <position position="45"/>
    </location>
    <ligand>
        <name>S-adenosyl-L-methionine</name>
        <dbReference type="ChEBI" id="CHEBI:59789"/>
    </ligand>
</feature>
<evidence type="ECO:0000256" key="6">
    <source>
        <dbReference type="ARBA" id="ARBA00022603"/>
    </source>
</evidence>
<dbReference type="RefSeq" id="WP_377336050.1">
    <property type="nucleotide sequence ID" value="NZ_JBHSGB010000017.1"/>
</dbReference>
<evidence type="ECO:0000256" key="9">
    <source>
        <dbReference type="HAMAP-Rule" id="MF_00812"/>
    </source>
</evidence>
<evidence type="ECO:0000256" key="4">
    <source>
        <dbReference type="ARBA" id="ARBA00011905"/>
    </source>
</evidence>
<dbReference type="HAMAP" id="MF_00812">
    <property type="entry name" value="Thiopur_methtran"/>
    <property type="match status" value="1"/>
</dbReference>
<feature type="binding site" evidence="9">
    <location>
        <position position="65"/>
    </location>
    <ligand>
        <name>S-adenosyl-L-methionine</name>
        <dbReference type="ChEBI" id="CHEBI:59789"/>
    </ligand>
</feature>
<dbReference type="NCBIfam" id="TIGR03840">
    <property type="entry name" value="TMPT_Se_Te"/>
    <property type="match status" value="1"/>
</dbReference>
<keyword evidence="8 9" id="KW-0949">S-adenosyl-L-methionine</keyword>
<comment type="similarity">
    <text evidence="3 9">Belongs to the class I-like SAM-binding methyltransferase superfamily. TPMT family.</text>
</comment>
<comment type="subcellular location">
    <subcellularLocation>
        <location evidence="2 9">Cytoplasm</location>
    </subcellularLocation>
</comment>